<evidence type="ECO:0000256" key="1">
    <source>
        <dbReference type="SAM" id="MobiDB-lite"/>
    </source>
</evidence>
<organism evidence="2 3">
    <name type="scientific">Anopheles maculatus</name>
    <dbReference type="NCBI Taxonomy" id="74869"/>
    <lineage>
        <taxon>Eukaryota</taxon>
        <taxon>Metazoa</taxon>
        <taxon>Ecdysozoa</taxon>
        <taxon>Arthropoda</taxon>
        <taxon>Hexapoda</taxon>
        <taxon>Insecta</taxon>
        <taxon>Pterygota</taxon>
        <taxon>Neoptera</taxon>
        <taxon>Endopterygota</taxon>
        <taxon>Diptera</taxon>
        <taxon>Nematocera</taxon>
        <taxon>Culicoidea</taxon>
        <taxon>Culicidae</taxon>
        <taxon>Anophelinae</taxon>
        <taxon>Anopheles</taxon>
        <taxon>Anopheles maculatus group</taxon>
    </lineage>
</organism>
<sequence length="103" mass="11331">MHSEDDLIARAHNQATTQQITTITKVVREVKQLGPDAGQPFDYVAMPLDMGTDGQPIDYVSMPMGMYTTRTQYLNFNHMDQPEQMVGGPPQSHLPPGAKVMGG</sequence>
<reference evidence="3" key="1">
    <citation type="submission" date="2013-09" db="EMBL/GenBank/DDBJ databases">
        <title>The Genome Sequence of Anopheles maculatus species B.</title>
        <authorList>
            <consortium name="The Broad Institute Genomics Platform"/>
            <person name="Neafsey D.E."/>
            <person name="Besansky N."/>
            <person name="Howell P."/>
            <person name="Walton C."/>
            <person name="Young S.K."/>
            <person name="Zeng Q."/>
            <person name="Gargeya S."/>
            <person name="Fitzgerald M."/>
            <person name="Haas B."/>
            <person name="Abouelleil A."/>
            <person name="Allen A.W."/>
            <person name="Alvarado L."/>
            <person name="Arachchi H.M."/>
            <person name="Berlin A.M."/>
            <person name="Chapman S.B."/>
            <person name="Gainer-Dewar J."/>
            <person name="Goldberg J."/>
            <person name="Griggs A."/>
            <person name="Gujja S."/>
            <person name="Hansen M."/>
            <person name="Howarth C."/>
            <person name="Imamovic A."/>
            <person name="Ireland A."/>
            <person name="Larimer J."/>
            <person name="McCowan C."/>
            <person name="Murphy C."/>
            <person name="Pearson M."/>
            <person name="Poon T.W."/>
            <person name="Priest M."/>
            <person name="Roberts A."/>
            <person name="Saif S."/>
            <person name="Shea T."/>
            <person name="Sisk P."/>
            <person name="Sykes S."/>
            <person name="Wortman J."/>
            <person name="Nusbaum C."/>
            <person name="Birren B."/>
        </authorList>
    </citation>
    <scope>NUCLEOTIDE SEQUENCE [LARGE SCALE GENOMIC DNA]</scope>
    <source>
        <strain evidence="3">maculatus3</strain>
    </source>
</reference>
<protein>
    <submittedName>
        <fullName evidence="2">Uncharacterized protein</fullName>
    </submittedName>
</protein>
<keyword evidence="3" id="KW-1185">Reference proteome</keyword>
<reference evidence="2" key="2">
    <citation type="submission" date="2020-05" db="UniProtKB">
        <authorList>
            <consortium name="EnsemblMetazoa"/>
        </authorList>
    </citation>
    <scope>IDENTIFICATION</scope>
    <source>
        <strain evidence="2">maculatus3</strain>
    </source>
</reference>
<feature type="region of interest" description="Disordered" evidence="1">
    <location>
        <begin position="80"/>
        <end position="103"/>
    </location>
</feature>
<evidence type="ECO:0000313" key="3">
    <source>
        <dbReference type="Proteomes" id="UP000075901"/>
    </source>
</evidence>
<evidence type="ECO:0000313" key="2">
    <source>
        <dbReference type="EnsemblMetazoa" id="AMAM020150-PA"/>
    </source>
</evidence>
<dbReference type="AlphaFoldDB" id="A0A182T5P4"/>
<name>A0A182T5P4_9DIPT</name>
<proteinExistence type="predicted"/>
<dbReference type="VEuPathDB" id="VectorBase:AMAM020150"/>
<dbReference type="Proteomes" id="UP000075901">
    <property type="component" value="Unassembled WGS sequence"/>
</dbReference>
<dbReference type="EnsemblMetazoa" id="AMAM020150-RA">
    <property type="protein sequence ID" value="AMAM020150-PA"/>
    <property type="gene ID" value="AMAM020150"/>
</dbReference>
<accession>A0A182T5P4</accession>